<dbReference type="OrthoDB" id="66546at2759"/>
<sequence length="535" mass="61002">MDEQSRPFLPLNNDSRHELVVLDNLRLRFEELQLTGDSRNKDLMEFRANLCMHLYRELARIEPDENKRYVYLTLCYELLDAGEPDNMTEEETIEYRLKVIDSLNNQKWQHQRYIIAAPAIIVHLFKSNPAYQCSPIEASAPNLYEELEQFYEMMAHPNSSLTKLIDVSAVQRRLKMILDRVKEQLAGKIWPKSWLHLVGKIQLRQLLTSKEKGAYEAMRWRLTDRSVQELSDDERLRDALNAMMGYECRQLRYSFRTSQLLLRSPEQQRNLSESYLLLALGHLGCLYRELQHQQKQLQTLGKSGMALAQRSSRNNGTSQTNTVRFSGRKRPRSEGIAEREEEQDNAVNTVNEAATPKRRRIAVYSMDLSSPLTLLRRRNVTRFLFDRDVEQSVIQLGAGDGLAVNATLEQGDKNQIPLDQIPENGIINQEDATPAQVVDAPNKEDEQSVLIVKQNVSTIELSSEVTESTVMPDHSQNESIRTPACATEGDSVPETTTGVGNMSLSGEFQFQITPSLLNSSENSSESSNGFFCVIA</sequence>
<dbReference type="STRING" id="7260.A0A0Q9WS37"/>
<evidence type="ECO:0000313" key="2">
    <source>
        <dbReference type="EMBL" id="KRF98777.1"/>
    </source>
</evidence>
<evidence type="ECO:0000313" key="3">
    <source>
        <dbReference type="Proteomes" id="UP000007798"/>
    </source>
</evidence>
<feature type="region of interest" description="Disordered" evidence="1">
    <location>
        <begin position="305"/>
        <end position="346"/>
    </location>
</feature>
<reference evidence="2 3" key="1">
    <citation type="journal article" date="2007" name="Nature">
        <title>Evolution of genes and genomes on the Drosophila phylogeny.</title>
        <authorList>
            <consortium name="Drosophila 12 Genomes Consortium"/>
            <person name="Clark A.G."/>
            <person name="Eisen M.B."/>
            <person name="Smith D.R."/>
            <person name="Bergman C.M."/>
            <person name="Oliver B."/>
            <person name="Markow T.A."/>
            <person name="Kaufman T.C."/>
            <person name="Kellis M."/>
            <person name="Gelbart W."/>
            <person name="Iyer V.N."/>
            <person name="Pollard D.A."/>
            <person name="Sackton T.B."/>
            <person name="Larracuente A.M."/>
            <person name="Singh N.D."/>
            <person name="Abad J.P."/>
            <person name="Abt D.N."/>
            <person name="Adryan B."/>
            <person name="Aguade M."/>
            <person name="Akashi H."/>
            <person name="Anderson W.W."/>
            <person name="Aquadro C.F."/>
            <person name="Ardell D.H."/>
            <person name="Arguello R."/>
            <person name="Artieri C.G."/>
            <person name="Barbash D.A."/>
            <person name="Barker D."/>
            <person name="Barsanti P."/>
            <person name="Batterham P."/>
            <person name="Batzoglou S."/>
            <person name="Begun D."/>
            <person name="Bhutkar A."/>
            <person name="Blanco E."/>
            <person name="Bosak S.A."/>
            <person name="Bradley R.K."/>
            <person name="Brand A.D."/>
            <person name="Brent M.R."/>
            <person name="Brooks A.N."/>
            <person name="Brown R.H."/>
            <person name="Butlin R.K."/>
            <person name="Caggese C."/>
            <person name="Calvi B.R."/>
            <person name="Bernardo de Carvalho A."/>
            <person name="Caspi A."/>
            <person name="Castrezana S."/>
            <person name="Celniker S.E."/>
            <person name="Chang J.L."/>
            <person name="Chapple C."/>
            <person name="Chatterji S."/>
            <person name="Chinwalla A."/>
            <person name="Civetta A."/>
            <person name="Clifton S.W."/>
            <person name="Comeron J.M."/>
            <person name="Costello J.C."/>
            <person name="Coyne J.A."/>
            <person name="Daub J."/>
            <person name="David R.G."/>
            <person name="Delcher A.L."/>
            <person name="Delehaunty K."/>
            <person name="Do C.B."/>
            <person name="Ebling H."/>
            <person name="Edwards K."/>
            <person name="Eickbush T."/>
            <person name="Evans J.D."/>
            <person name="Filipski A."/>
            <person name="Findeiss S."/>
            <person name="Freyhult E."/>
            <person name="Fulton L."/>
            <person name="Fulton R."/>
            <person name="Garcia A.C."/>
            <person name="Gardiner A."/>
            <person name="Garfield D.A."/>
            <person name="Garvin B.E."/>
            <person name="Gibson G."/>
            <person name="Gilbert D."/>
            <person name="Gnerre S."/>
            <person name="Godfrey J."/>
            <person name="Good R."/>
            <person name="Gotea V."/>
            <person name="Gravely B."/>
            <person name="Greenberg A.J."/>
            <person name="Griffiths-Jones S."/>
            <person name="Gross S."/>
            <person name="Guigo R."/>
            <person name="Gustafson E.A."/>
            <person name="Haerty W."/>
            <person name="Hahn M.W."/>
            <person name="Halligan D.L."/>
            <person name="Halpern A.L."/>
            <person name="Halter G.M."/>
            <person name="Han M.V."/>
            <person name="Heger A."/>
            <person name="Hillier L."/>
            <person name="Hinrichs A.S."/>
            <person name="Holmes I."/>
            <person name="Hoskins R.A."/>
            <person name="Hubisz M.J."/>
            <person name="Hultmark D."/>
            <person name="Huntley M.A."/>
            <person name="Jaffe D.B."/>
            <person name="Jagadeeshan S."/>
            <person name="Jeck W.R."/>
            <person name="Johnson J."/>
            <person name="Jones C.D."/>
            <person name="Jordan W.C."/>
            <person name="Karpen G.H."/>
            <person name="Kataoka E."/>
            <person name="Keightley P.D."/>
            <person name="Kheradpour P."/>
            <person name="Kirkness E.F."/>
            <person name="Koerich L.B."/>
            <person name="Kristiansen K."/>
            <person name="Kudrna D."/>
            <person name="Kulathinal R.J."/>
            <person name="Kumar S."/>
            <person name="Kwok R."/>
            <person name="Lander E."/>
            <person name="Langley C.H."/>
            <person name="Lapoint R."/>
            <person name="Lazzaro B.P."/>
            <person name="Lee S.J."/>
            <person name="Levesque L."/>
            <person name="Li R."/>
            <person name="Lin C.F."/>
            <person name="Lin M.F."/>
            <person name="Lindblad-Toh K."/>
            <person name="Llopart A."/>
            <person name="Long M."/>
            <person name="Low L."/>
            <person name="Lozovsky E."/>
            <person name="Lu J."/>
            <person name="Luo M."/>
            <person name="Machado C.A."/>
            <person name="Makalowski W."/>
            <person name="Marzo M."/>
            <person name="Matsuda M."/>
            <person name="Matzkin L."/>
            <person name="McAllister B."/>
            <person name="McBride C.S."/>
            <person name="McKernan B."/>
            <person name="McKernan K."/>
            <person name="Mendez-Lago M."/>
            <person name="Minx P."/>
            <person name="Mollenhauer M.U."/>
            <person name="Montooth K."/>
            <person name="Mount S.M."/>
            <person name="Mu X."/>
            <person name="Myers E."/>
            <person name="Negre B."/>
            <person name="Newfeld S."/>
            <person name="Nielsen R."/>
            <person name="Noor M.A."/>
            <person name="O'Grady P."/>
            <person name="Pachter L."/>
            <person name="Papaceit M."/>
            <person name="Parisi M.J."/>
            <person name="Parisi M."/>
            <person name="Parts L."/>
            <person name="Pedersen J.S."/>
            <person name="Pesole G."/>
            <person name="Phillippy A.M."/>
            <person name="Ponting C.P."/>
            <person name="Pop M."/>
            <person name="Porcelli D."/>
            <person name="Powell J.R."/>
            <person name="Prohaska S."/>
            <person name="Pruitt K."/>
            <person name="Puig M."/>
            <person name="Quesneville H."/>
            <person name="Ram K.R."/>
            <person name="Rand D."/>
            <person name="Rasmussen M.D."/>
            <person name="Reed L.K."/>
            <person name="Reenan R."/>
            <person name="Reily A."/>
            <person name="Remington K.A."/>
            <person name="Rieger T.T."/>
            <person name="Ritchie M.G."/>
            <person name="Robin C."/>
            <person name="Rogers Y.H."/>
            <person name="Rohde C."/>
            <person name="Rozas J."/>
            <person name="Rubenfield M.J."/>
            <person name="Ruiz A."/>
            <person name="Russo S."/>
            <person name="Salzberg S.L."/>
            <person name="Sanchez-Gracia A."/>
            <person name="Saranga D.J."/>
            <person name="Sato H."/>
            <person name="Schaeffer S.W."/>
            <person name="Schatz M.C."/>
            <person name="Schlenke T."/>
            <person name="Schwartz R."/>
            <person name="Segarra C."/>
            <person name="Singh R.S."/>
            <person name="Sirot L."/>
            <person name="Sirota M."/>
            <person name="Sisneros N.B."/>
            <person name="Smith C.D."/>
            <person name="Smith T.F."/>
            <person name="Spieth J."/>
            <person name="Stage D.E."/>
            <person name="Stark A."/>
            <person name="Stephan W."/>
            <person name="Strausberg R.L."/>
            <person name="Strempel S."/>
            <person name="Sturgill D."/>
            <person name="Sutton G."/>
            <person name="Sutton G.G."/>
            <person name="Tao W."/>
            <person name="Teichmann S."/>
            <person name="Tobari Y.N."/>
            <person name="Tomimura Y."/>
            <person name="Tsolas J.M."/>
            <person name="Valente V.L."/>
            <person name="Venter E."/>
            <person name="Venter J.C."/>
            <person name="Vicario S."/>
            <person name="Vieira F.G."/>
            <person name="Vilella A.J."/>
            <person name="Villasante A."/>
            <person name="Walenz B."/>
            <person name="Wang J."/>
            <person name="Wasserman M."/>
            <person name="Watts T."/>
            <person name="Wilson D."/>
            <person name="Wilson R.K."/>
            <person name="Wing R.A."/>
            <person name="Wolfner M.F."/>
            <person name="Wong A."/>
            <person name="Wong G.K."/>
            <person name="Wu C.I."/>
            <person name="Wu G."/>
            <person name="Yamamoto D."/>
            <person name="Yang H.P."/>
            <person name="Yang S.P."/>
            <person name="Yorke J.A."/>
            <person name="Yoshida K."/>
            <person name="Zdobnov E."/>
            <person name="Zhang P."/>
            <person name="Zhang Y."/>
            <person name="Zimin A.V."/>
            <person name="Baldwin J."/>
            <person name="Abdouelleil A."/>
            <person name="Abdulkadir J."/>
            <person name="Abebe A."/>
            <person name="Abera B."/>
            <person name="Abreu J."/>
            <person name="Acer S.C."/>
            <person name="Aftuck L."/>
            <person name="Alexander A."/>
            <person name="An P."/>
            <person name="Anderson E."/>
            <person name="Anderson S."/>
            <person name="Arachi H."/>
            <person name="Azer M."/>
            <person name="Bachantsang P."/>
            <person name="Barry A."/>
            <person name="Bayul T."/>
            <person name="Berlin A."/>
            <person name="Bessette D."/>
            <person name="Bloom T."/>
            <person name="Blye J."/>
            <person name="Boguslavskiy L."/>
            <person name="Bonnet C."/>
            <person name="Boukhgalter B."/>
            <person name="Bourzgui I."/>
            <person name="Brown A."/>
            <person name="Cahill P."/>
            <person name="Channer S."/>
            <person name="Cheshatsang Y."/>
            <person name="Chuda L."/>
            <person name="Citroen M."/>
            <person name="Collymore A."/>
            <person name="Cooke P."/>
            <person name="Costello M."/>
            <person name="D'Aco K."/>
            <person name="Daza R."/>
            <person name="De Haan G."/>
            <person name="DeGray S."/>
            <person name="DeMaso C."/>
            <person name="Dhargay N."/>
            <person name="Dooley K."/>
            <person name="Dooley E."/>
            <person name="Doricent M."/>
            <person name="Dorje P."/>
            <person name="Dorjee K."/>
            <person name="Dupes A."/>
            <person name="Elong R."/>
            <person name="Falk J."/>
            <person name="Farina A."/>
            <person name="Faro S."/>
            <person name="Ferguson D."/>
            <person name="Fisher S."/>
            <person name="Foley C.D."/>
            <person name="Franke A."/>
            <person name="Friedrich D."/>
            <person name="Gadbois L."/>
            <person name="Gearin G."/>
            <person name="Gearin C.R."/>
            <person name="Giannoukos G."/>
            <person name="Goode T."/>
            <person name="Graham J."/>
            <person name="Grandbois E."/>
            <person name="Grewal S."/>
            <person name="Gyaltsen K."/>
            <person name="Hafez N."/>
            <person name="Hagos B."/>
            <person name="Hall J."/>
            <person name="Henson C."/>
            <person name="Hollinger A."/>
            <person name="Honan T."/>
            <person name="Huard M.D."/>
            <person name="Hughes L."/>
            <person name="Hurhula B."/>
            <person name="Husby M.E."/>
            <person name="Kamat A."/>
            <person name="Kanga B."/>
            <person name="Kashin S."/>
            <person name="Khazanovich D."/>
            <person name="Kisner P."/>
            <person name="Lance K."/>
            <person name="Lara M."/>
            <person name="Lee W."/>
            <person name="Lennon N."/>
            <person name="Letendre F."/>
            <person name="LeVine R."/>
            <person name="Lipovsky A."/>
            <person name="Liu X."/>
            <person name="Liu J."/>
            <person name="Liu S."/>
            <person name="Lokyitsang T."/>
            <person name="Lokyitsang Y."/>
            <person name="Lubonja R."/>
            <person name="Lui A."/>
            <person name="MacDonald P."/>
            <person name="Magnisalis V."/>
            <person name="Maru K."/>
            <person name="Matthews C."/>
            <person name="McCusker W."/>
            <person name="McDonough S."/>
            <person name="Mehta T."/>
            <person name="Meldrim J."/>
            <person name="Meneus L."/>
            <person name="Mihai O."/>
            <person name="Mihalev A."/>
            <person name="Mihova T."/>
            <person name="Mittelman R."/>
            <person name="Mlenga V."/>
            <person name="Montmayeur A."/>
            <person name="Mulrain L."/>
            <person name="Navidi A."/>
            <person name="Naylor J."/>
            <person name="Negash T."/>
            <person name="Nguyen T."/>
            <person name="Nguyen N."/>
            <person name="Nicol R."/>
            <person name="Norbu C."/>
            <person name="Norbu N."/>
            <person name="Novod N."/>
            <person name="O'Neill B."/>
            <person name="Osman S."/>
            <person name="Markiewicz E."/>
            <person name="Oyono O.L."/>
            <person name="Patti C."/>
            <person name="Phunkhang P."/>
            <person name="Pierre F."/>
            <person name="Priest M."/>
            <person name="Raghuraman S."/>
            <person name="Rege F."/>
            <person name="Reyes R."/>
            <person name="Rise C."/>
            <person name="Rogov P."/>
            <person name="Ross K."/>
            <person name="Ryan E."/>
            <person name="Settipalli S."/>
            <person name="Shea T."/>
            <person name="Sherpa N."/>
            <person name="Shi L."/>
            <person name="Shih D."/>
            <person name="Sparrow T."/>
            <person name="Spaulding J."/>
            <person name="Stalker J."/>
            <person name="Stange-Thomann N."/>
            <person name="Stavropoulos S."/>
            <person name="Stone C."/>
            <person name="Strader C."/>
            <person name="Tesfaye S."/>
            <person name="Thomson T."/>
            <person name="Thoulutsang Y."/>
            <person name="Thoulutsang D."/>
            <person name="Topham K."/>
            <person name="Topping I."/>
            <person name="Tsamla T."/>
            <person name="Vassiliev H."/>
            <person name="Vo A."/>
            <person name="Wangchuk T."/>
            <person name="Wangdi T."/>
            <person name="Weiand M."/>
            <person name="Wilkinson J."/>
            <person name="Wilson A."/>
            <person name="Yadav S."/>
            <person name="Young G."/>
            <person name="Yu Q."/>
            <person name="Zembek L."/>
            <person name="Zhong D."/>
            <person name="Zimmer A."/>
            <person name="Zwirko Z."/>
            <person name="Jaffe D.B."/>
            <person name="Alvarez P."/>
            <person name="Brockman W."/>
            <person name="Butler J."/>
            <person name="Chin C."/>
            <person name="Gnerre S."/>
            <person name="Grabherr M."/>
            <person name="Kleber M."/>
            <person name="Mauceli E."/>
            <person name="MacCallum I."/>
        </authorList>
    </citation>
    <scope>NUCLEOTIDE SEQUENCE [LARGE SCALE GENOMIC DNA]</scope>
    <source>
        <strain evidence="3">Tucson 14030-0811.24</strain>
    </source>
</reference>
<dbReference type="AlphaFoldDB" id="A0A0Q9WS37"/>
<organism evidence="2 3">
    <name type="scientific">Drosophila willistoni</name>
    <name type="common">Fruit fly</name>
    <dbReference type="NCBI Taxonomy" id="7260"/>
    <lineage>
        <taxon>Eukaryota</taxon>
        <taxon>Metazoa</taxon>
        <taxon>Ecdysozoa</taxon>
        <taxon>Arthropoda</taxon>
        <taxon>Hexapoda</taxon>
        <taxon>Insecta</taxon>
        <taxon>Pterygota</taxon>
        <taxon>Neoptera</taxon>
        <taxon>Endopterygota</taxon>
        <taxon>Diptera</taxon>
        <taxon>Brachycera</taxon>
        <taxon>Muscomorpha</taxon>
        <taxon>Ephydroidea</taxon>
        <taxon>Drosophilidae</taxon>
        <taxon>Drosophila</taxon>
        <taxon>Sophophora</taxon>
    </lineage>
</organism>
<protein>
    <submittedName>
        <fullName evidence="2">Uncharacterized protein</fullName>
    </submittedName>
</protein>
<feature type="region of interest" description="Disordered" evidence="1">
    <location>
        <begin position="463"/>
        <end position="492"/>
    </location>
</feature>
<accession>A0A0Q9WS37</accession>
<proteinExistence type="predicted"/>
<dbReference type="Proteomes" id="UP000007798">
    <property type="component" value="Unassembled WGS sequence"/>
</dbReference>
<keyword evidence="3" id="KW-1185">Reference proteome</keyword>
<feature type="compositionally biased region" description="Polar residues" evidence="1">
    <location>
        <begin position="309"/>
        <end position="324"/>
    </location>
</feature>
<name>A0A0Q9WS37_DROWI</name>
<dbReference type="EMBL" id="CH963920">
    <property type="protein sequence ID" value="KRF98777.1"/>
    <property type="molecule type" value="Genomic_DNA"/>
</dbReference>
<dbReference type="InParanoid" id="A0A0Q9WS37"/>
<evidence type="ECO:0000256" key="1">
    <source>
        <dbReference type="SAM" id="MobiDB-lite"/>
    </source>
</evidence>
<gene>
    <name evidence="2" type="primary">Dwil\GK27571</name>
    <name evidence="2" type="ORF">Dwil_GK27571</name>
</gene>